<gene>
    <name evidence="2" type="ORF">HNAJ_LOCUS525</name>
</gene>
<protein>
    <submittedName>
        <fullName evidence="4">BAR domain-containing protein</fullName>
    </submittedName>
</protein>
<evidence type="ECO:0000313" key="4">
    <source>
        <dbReference type="WBParaSite" id="HNAJ_0000052401-mRNA-1"/>
    </source>
</evidence>
<evidence type="ECO:0000256" key="1">
    <source>
        <dbReference type="SAM" id="Coils"/>
    </source>
</evidence>
<dbReference type="SUPFAM" id="SSF103657">
    <property type="entry name" value="BAR/IMD domain-like"/>
    <property type="match status" value="1"/>
</dbReference>
<reference evidence="4" key="1">
    <citation type="submission" date="2017-02" db="UniProtKB">
        <authorList>
            <consortium name="WormBaseParasite"/>
        </authorList>
    </citation>
    <scope>IDENTIFICATION</scope>
</reference>
<proteinExistence type="predicted"/>
<dbReference type="Gene3D" id="1.20.1270.60">
    <property type="entry name" value="Arfaptin homology (AH) domain/BAR domain"/>
    <property type="match status" value="1"/>
</dbReference>
<dbReference type="AlphaFoldDB" id="A0A0R3T0Z9"/>
<organism evidence="4">
    <name type="scientific">Rodentolepis nana</name>
    <name type="common">Dwarf tapeworm</name>
    <name type="synonym">Hymenolepis nana</name>
    <dbReference type="NCBI Taxonomy" id="102285"/>
    <lineage>
        <taxon>Eukaryota</taxon>
        <taxon>Metazoa</taxon>
        <taxon>Spiralia</taxon>
        <taxon>Lophotrochozoa</taxon>
        <taxon>Platyhelminthes</taxon>
        <taxon>Cestoda</taxon>
        <taxon>Eucestoda</taxon>
        <taxon>Cyclophyllidea</taxon>
        <taxon>Hymenolepididae</taxon>
        <taxon>Rodentolepis</taxon>
    </lineage>
</organism>
<keyword evidence="3" id="KW-1185">Reference proteome</keyword>
<sequence length="219" mass="25855">MCEKAFINIKKSVGLETTFGQGYNSFIQAIKRLIDTENILPVSIDQHANSEMKQSIDNERKSMKQWRQDRDRFQNETKNQARIIDEEMKRYHDKYREVIRSKEDYDRANEDKSYSKLDVEKALIAYTLKHNEFKRARSDFSAALEQFNLHRRYHYNSTVKKWGEAGQILESYRIIKTQELISVIVERLRVVIERLNTVATDLESAAAMMDAENSLYTID</sequence>
<dbReference type="STRING" id="102285.A0A0R3T0Z9"/>
<dbReference type="InterPro" id="IPR027267">
    <property type="entry name" value="AH/BAR_dom_sf"/>
</dbReference>
<feature type="coiled-coil region" evidence="1">
    <location>
        <begin position="49"/>
        <end position="76"/>
    </location>
</feature>
<dbReference type="Proteomes" id="UP000278807">
    <property type="component" value="Unassembled WGS sequence"/>
</dbReference>
<evidence type="ECO:0000313" key="2">
    <source>
        <dbReference type="EMBL" id="VDN96384.1"/>
    </source>
</evidence>
<dbReference type="OrthoDB" id="8783038at2759"/>
<accession>A0A0R3T0Z9</accession>
<dbReference type="WBParaSite" id="HNAJ_0000052401-mRNA-1">
    <property type="protein sequence ID" value="HNAJ_0000052401-mRNA-1"/>
    <property type="gene ID" value="HNAJ_0000052401"/>
</dbReference>
<name>A0A0R3T0Z9_RODNA</name>
<reference evidence="2 3" key="2">
    <citation type="submission" date="2018-11" db="EMBL/GenBank/DDBJ databases">
        <authorList>
            <consortium name="Pathogen Informatics"/>
        </authorList>
    </citation>
    <scope>NUCLEOTIDE SEQUENCE [LARGE SCALE GENOMIC DNA]</scope>
</reference>
<keyword evidence="1" id="KW-0175">Coiled coil</keyword>
<dbReference type="EMBL" id="UZAE01000150">
    <property type="protein sequence ID" value="VDN96384.1"/>
    <property type="molecule type" value="Genomic_DNA"/>
</dbReference>
<evidence type="ECO:0000313" key="3">
    <source>
        <dbReference type="Proteomes" id="UP000278807"/>
    </source>
</evidence>